<gene>
    <name evidence="2" type="primary">IRX7</name>
    <name evidence="2" type="ORF">SPIL2461_LOCUS9547</name>
</gene>
<reference evidence="2" key="1">
    <citation type="submission" date="2021-02" db="EMBL/GenBank/DDBJ databases">
        <authorList>
            <person name="Dougan E. K."/>
            <person name="Rhodes N."/>
            <person name="Thang M."/>
            <person name="Chan C."/>
        </authorList>
    </citation>
    <scope>NUCLEOTIDE SEQUENCE</scope>
</reference>
<dbReference type="AlphaFoldDB" id="A0A812Q2Y6"/>
<feature type="region of interest" description="Disordered" evidence="1">
    <location>
        <begin position="103"/>
        <end position="127"/>
    </location>
</feature>
<dbReference type="OrthoDB" id="10364666at2759"/>
<dbReference type="EMBL" id="CAJNIZ010016769">
    <property type="protein sequence ID" value="CAE7389552.1"/>
    <property type="molecule type" value="Genomic_DNA"/>
</dbReference>
<name>A0A812Q2Y6_SYMPI</name>
<organism evidence="2 3">
    <name type="scientific">Symbiodinium pilosum</name>
    <name type="common">Dinoflagellate</name>
    <dbReference type="NCBI Taxonomy" id="2952"/>
    <lineage>
        <taxon>Eukaryota</taxon>
        <taxon>Sar</taxon>
        <taxon>Alveolata</taxon>
        <taxon>Dinophyceae</taxon>
        <taxon>Suessiales</taxon>
        <taxon>Symbiodiniaceae</taxon>
        <taxon>Symbiodinium</taxon>
    </lineage>
</organism>
<keyword evidence="3" id="KW-1185">Reference proteome</keyword>
<accession>A0A812Q2Y6</accession>
<sequence length="127" mass="14172">MKLLRAGAEPTRQNLSCFVNQQGDVKRTSIAIASEHRNSVKGLPCRLARTEQLQSPLCRDHKAYVRQFPSTFADPYLCDAVPLCLFLLNDNKQTPLEVLLSRAEGRPNRDTSLDEKHGIPSGKLVEA</sequence>
<protein>
    <submittedName>
        <fullName evidence="2">IRX7 protein</fullName>
    </submittedName>
</protein>
<evidence type="ECO:0000313" key="2">
    <source>
        <dbReference type="EMBL" id="CAE7389552.1"/>
    </source>
</evidence>
<evidence type="ECO:0000313" key="3">
    <source>
        <dbReference type="Proteomes" id="UP000649617"/>
    </source>
</evidence>
<comment type="caution">
    <text evidence="2">The sequence shown here is derived from an EMBL/GenBank/DDBJ whole genome shotgun (WGS) entry which is preliminary data.</text>
</comment>
<proteinExistence type="predicted"/>
<dbReference type="Proteomes" id="UP000649617">
    <property type="component" value="Unassembled WGS sequence"/>
</dbReference>
<evidence type="ECO:0000256" key="1">
    <source>
        <dbReference type="SAM" id="MobiDB-lite"/>
    </source>
</evidence>
<feature type="compositionally biased region" description="Basic and acidic residues" evidence="1">
    <location>
        <begin position="103"/>
        <end position="118"/>
    </location>
</feature>